<name>A0A9D2GP16_9BACT</name>
<dbReference type="PANTHER" id="PTHR34301:SF8">
    <property type="entry name" value="ATPASE DOMAIN-CONTAINING PROTEIN"/>
    <property type="match status" value="1"/>
</dbReference>
<protein>
    <submittedName>
        <fullName evidence="1">ATPase</fullName>
    </submittedName>
</protein>
<dbReference type="Gene3D" id="3.40.50.300">
    <property type="entry name" value="P-loop containing nucleotide triphosphate hydrolases"/>
    <property type="match status" value="1"/>
</dbReference>
<evidence type="ECO:0000313" key="1">
    <source>
        <dbReference type="EMBL" id="HIZ85602.1"/>
    </source>
</evidence>
<reference evidence="1" key="2">
    <citation type="submission" date="2021-04" db="EMBL/GenBank/DDBJ databases">
        <authorList>
            <person name="Gilroy R."/>
        </authorList>
    </citation>
    <scope>NUCLEOTIDE SEQUENCE</scope>
    <source>
        <strain evidence="1">Gambia16-554</strain>
    </source>
</reference>
<organism evidence="1 2">
    <name type="scientific">Candidatus Coprenecus stercoravium</name>
    <dbReference type="NCBI Taxonomy" id="2840735"/>
    <lineage>
        <taxon>Bacteria</taxon>
        <taxon>Pseudomonadati</taxon>
        <taxon>Bacteroidota</taxon>
        <taxon>Bacteroidia</taxon>
        <taxon>Bacteroidales</taxon>
        <taxon>Rikenellaceae</taxon>
        <taxon>Rikenellaceae incertae sedis</taxon>
        <taxon>Candidatus Coprenecus</taxon>
    </lineage>
</organism>
<comment type="caution">
    <text evidence="1">The sequence shown here is derived from an EMBL/GenBank/DDBJ whole genome shotgun (WGS) entry which is preliminary data.</text>
</comment>
<proteinExistence type="predicted"/>
<reference evidence="1" key="1">
    <citation type="journal article" date="2021" name="PeerJ">
        <title>Extensive microbial diversity within the chicken gut microbiome revealed by metagenomics and culture.</title>
        <authorList>
            <person name="Gilroy R."/>
            <person name="Ravi A."/>
            <person name="Getino M."/>
            <person name="Pursley I."/>
            <person name="Horton D.L."/>
            <person name="Alikhan N.F."/>
            <person name="Baker D."/>
            <person name="Gharbi K."/>
            <person name="Hall N."/>
            <person name="Watson M."/>
            <person name="Adriaenssens E.M."/>
            <person name="Foster-Nyarko E."/>
            <person name="Jarju S."/>
            <person name="Secka A."/>
            <person name="Antonio M."/>
            <person name="Oren A."/>
            <person name="Chaudhuri R.R."/>
            <person name="La Ragione R."/>
            <person name="Hildebrand F."/>
            <person name="Pallen M.J."/>
        </authorList>
    </citation>
    <scope>NUCLEOTIDE SEQUENCE</scope>
    <source>
        <strain evidence="1">Gambia16-554</strain>
    </source>
</reference>
<accession>A0A9D2GP16</accession>
<dbReference type="InterPro" id="IPR027417">
    <property type="entry name" value="P-loop_NTPase"/>
</dbReference>
<evidence type="ECO:0000313" key="2">
    <source>
        <dbReference type="Proteomes" id="UP000824115"/>
    </source>
</evidence>
<sequence length="378" mass="43255">MDAPFIFGKIATDDNFTDRKQETAHLVGNFKSLINTILISPRRWGKSSLANKASGLALKSDKRLRICHVDLFNVRNEEHFYQLLAQAVIKATSSRLEEAVDNTRKFLSQLIPRITVGNEIAGDITLGFDWDELKRSPDEVLDLAENIASAKGLRIVVCIDEFQNIASFDEPLYFQKRLRSHWQRHQKVSYCLYGSKRHMMMDIFTNPQMPFYKFGDLFFLGKIKTEHFAPFITERFAATGKSIDSDACLEIISLADNHPYYVQQLAQISWLRADDGHCSVQTVRQSHEALVEQLSLLFVNLTETLTNQQLALLHAMTAGETAFTSAEVMRKYRISSPMSVFRSKKALVEKDILDINAGTVSFQDPIYAWWLRYCYFIG</sequence>
<dbReference type="PANTHER" id="PTHR34301">
    <property type="entry name" value="DNA-BINDING PROTEIN-RELATED"/>
    <property type="match status" value="1"/>
</dbReference>
<dbReference type="Proteomes" id="UP000824115">
    <property type="component" value="Unassembled WGS sequence"/>
</dbReference>
<dbReference type="AlphaFoldDB" id="A0A9D2GP16"/>
<dbReference type="SUPFAM" id="SSF52540">
    <property type="entry name" value="P-loop containing nucleoside triphosphate hydrolases"/>
    <property type="match status" value="1"/>
</dbReference>
<dbReference type="EMBL" id="DXAW01000074">
    <property type="protein sequence ID" value="HIZ85602.1"/>
    <property type="molecule type" value="Genomic_DNA"/>
</dbReference>
<gene>
    <name evidence="1" type="ORF">IAC04_03830</name>
</gene>